<evidence type="ECO:0000313" key="1">
    <source>
        <dbReference type="EMBL" id="MBA0742351.1"/>
    </source>
</evidence>
<proteinExistence type="predicted"/>
<evidence type="ECO:0000313" key="2">
    <source>
        <dbReference type="Proteomes" id="UP000593579"/>
    </source>
</evidence>
<gene>
    <name evidence="1" type="ORF">Gogos_015419</name>
</gene>
<organism evidence="1 2">
    <name type="scientific">Gossypium gossypioides</name>
    <name type="common">Mexican cotton</name>
    <name type="synonym">Selera gossypioides</name>
    <dbReference type="NCBI Taxonomy" id="34282"/>
    <lineage>
        <taxon>Eukaryota</taxon>
        <taxon>Viridiplantae</taxon>
        <taxon>Streptophyta</taxon>
        <taxon>Embryophyta</taxon>
        <taxon>Tracheophyta</taxon>
        <taxon>Spermatophyta</taxon>
        <taxon>Magnoliopsida</taxon>
        <taxon>eudicotyledons</taxon>
        <taxon>Gunneridae</taxon>
        <taxon>Pentapetalae</taxon>
        <taxon>rosids</taxon>
        <taxon>malvids</taxon>
        <taxon>Malvales</taxon>
        <taxon>Malvaceae</taxon>
        <taxon>Malvoideae</taxon>
        <taxon>Gossypium</taxon>
    </lineage>
</organism>
<keyword evidence="2" id="KW-1185">Reference proteome</keyword>
<dbReference type="EMBL" id="JABEZY010000007">
    <property type="protein sequence ID" value="MBA0742351.1"/>
    <property type="molecule type" value="Genomic_DNA"/>
</dbReference>
<accession>A0A7J9C1J6</accession>
<sequence>MDETASPVMRRNDEYLLRSLIVDSKPHEPLFGESRQPLLDEQLMKTISKLASSSSTSQVKYVSGNGNTYDATCQGYVTKEKLLRLLVEKNKSLRFSEFDLKLPYLVRVAANPYPKDYTSAKFMKFNEKTSDAREHVEKVVETLGVVELDDNLMLN</sequence>
<dbReference type="Proteomes" id="UP000593579">
    <property type="component" value="Unassembled WGS sequence"/>
</dbReference>
<name>A0A7J9C1J6_GOSGO</name>
<protein>
    <submittedName>
        <fullName evidence="1">Uncharacterized protein</fullName>
    </submittedName>
</protein>
<dbReference type="OrthoDB" id="1712560at2759"/>
<reference evidence="1 2" key="1">
    <citation type="journal article" date="2019" name="Genome Biol. Evol.">
        <title>Insights into the evolution of the New World diploid cottons (Gossypium, subgenus Houzingenia) based on genome sequencing.</title>
        <authorList>
            <person name="Grover C.E."/>
            <person name="Arick M.A. 2nd"/>
            <person name="Thrash A."/>
            <person name="Conover J.L."/>
            <person name="Sanders W.S."/>
            <person name="Peterson D.G."/>
            <person name="Frelichowski J.E."/>
            <person name="Scheffler J.A."/>
            <person name="Scheffler B.E."/>
            <person name="Wendel J.F."/>
        </authorList>
    </citation>
    <scope>NUCLEOTIDE SEQUENCE [LARGE SCALE GENOMIC DNA]</scope>
    <source>
        <strain evidence="1">5</strain>
        <tissue evidence="1">Leaf</tissue>
    </source>
</reference>
<comment type="caution">
    <text evidence="1">The sequence shown here is derived from an EMBL/GenBank/DDBJ whole genome shotgun (WGS) entry which is preliminary data.</text>
</comment>
<dbReference type="AlphaFoldDB" id="A0A7J9C1J6"/>